<dbReference type="KEGG" id="btp:D805_0054"/>
<evidence type="ECO:0000313" key="1">
    <source>
        <dbReference type="EMBL" id="AGH40321.1"/>
    </source>
</evidence>
<organism evidence="1 2">
    <name type="scientific">Bifidobacterium thermophilum RBL67</name>
    <dbReference type="NCBI Taxonomy" id="1254439"/>
    <lineage>
        <taxon>Bacteria</taxon>
        <taxon>Bacillati</taxon>
        <taxon>Actinomycetota</taxon>
        <taxon>Actinomycetes</taxon>
        <taxon>Bifidobacteriales</taxon>
        <taxon>Bifidobacteriaceae</taxon>
        <taxon>Bifidobacterium</taxon>
    </lineage>
</organism>
<evidence type="ECO:0000313" key="2">
    <source>
        <dbReference type="Proteomes" id="UP000011835"/>
    </source>
</evidence>
<accession>M4RA19</accession>
<reference evidence="1 2" key="1">
    <citation type="journal article" date="2013" name="Genome Announc.">
        <title>Complete Genome Sequence of the Probiotic Bifidobacterium thermophilum Strain RBL67.</title>
        <authorList>
            <person name="Jans C."/>
            <person name="Lacroix C."/>
            <person name="Follador R."/>
            <person name="Stevens M.J."/>
        </authorList>
    </citation>
    <scope>NUCLEOTIDE SEQUENCE [LARGE SCALE GENOMIC DNA]</scope>
    <source>
        <strain evidence="1 2">RBL67</strain>
    </source>
</reference>
<dbReference type="AlphaFoldDB" id="M4RA19"/>
<gene>
    <name evidence="1" type="ORF">D805_0054</name>
</gene>
<protein>
    <submittedName>
        <fullName evidence="1">Uncharacterized protein</fullName>
    </submittedName>
</protein>
<proteinExistence type="predicted"/>
<dbReference type="HOGENOM" id="CLU_3247925_0_0_11"/>
<dbReference type="EMBL" id="CP004346">
    <property type="protein sequence ID" value="AGH40321.1"/>
    <property type="molecule type" value="Genomic_DNA"/>
</dbReference>
<sequence>MDMGYCVVISRVAGVTADISRIHTACTRQIRRAERSLCAGPQ</sequence>
<dbReference type="PATRIC" id="fig|1254439.12.peg.53"/>
<name>M4RA19_9BIFI</name>
<dbReference type="Proteomes" id="UP000011835">
    <property type="component" value="Chromosome"/>
</dbReference>
<keyword evidence="2" id="KW-1185">Reference proteome</keyword>